<feature type="domain" description="Sulfotransferase" evidence="3">
    <location>
        <begin position="76"/>
        <end position="349"/>
    </location>
</feature>
<dbReference type="OrthoDB" id="205623at2759"/>
<evidence type="ECO:0000256" key="2">
    <source>
        <dbReference type="ARBA" id="ARBA00022679"/>
    </source>
</evidence>
<gene>
    <name evidence="4" type="primary">SULT1C4_7</name>
    <name evidence="4" type="ORF">FJT64_022851</name>
</gene>
<dbReference type="InterPro" id="IPR000863">
    <property type="entry name" value="Sulfotransferase_dom"/>
</dbReference>
<evidence type="ECO:0000256" key="1">
    <source>
        <dbReference type="ARBA" id="ARBA00005771"/>
    </source>
</evidence>
<evidence type="ECO:0000313" key="4">
    <source>
        <dbReference type="EMBL" id="KAF0305471.1"/>
    </source>
</evidence>
<dbReference type="GO" id="GO:0008146">
    <property type="term" value="F:sulfotransferase activity"/>
    <property type="evidence" value="ECO:0007669"/>
    <property type="project" value="InterPro"/>
</dbReference>
<dbReference type="Proteomes" id="UP000440578">
    <property type="component" value="Unassembled WGS sequence"/>
</dbReference>
<sequence length="360" mass="41263">MSAEAEKCGSVAVDAPPLPASLGARPVDEETRRRLADAFPVYASVGLSPFGPSGVLLPSDAGPFLERYYSTPVEPGDLWIVTLPKCGTTWTQEMVWLIQNDCDYEGAQCLLCPDRYHFLEIPALMAPHVRDEIHQGKNPVSKRLMFSPIEERPKPWFVKTHLPLHYCPPALLERGKVIYVARNPKDVCVSYFNHLLMFKERRPDMNMDEFAQMFMDGEVSLLPFFPHVLEAWKERNNPNMLFLFFEDMKRDLRGAIQRVADFLEKPLTEKQLDGLESHLHFSSMKKNPWVNKNMTYAYSALTAEELAAENAASKLEFMRKGETGDWRNHFSQKTSDEMDAWIERELAGTDLKFVTELKKN</sequence>
<organism evidence="4 5">
    <name type="scientific">Amphibalanus amphitrite</name>
    <name type="common">Striped barnacle</name>
    <name type="synonym">Balanus amphitrite</name>
    <dbReference type="NCBI Taxonomy" id="1232801"/>
    <lineage>
        <taxon>Eukaryota</taxon>
        <taxon>Metazoa</taxon>
        <taxon>Ecdysozoa</taxon>
        <taxon>Arthropoda</taxon>
        <taxon>Crustacea</taxon>
        <taxon>Multicrustacea</taxon>
        <taxon>Cirripedia</taxon>
        <taxon>Thoracica</taxon>
        <taxon>Thoracicalcarea</taxon>
        <taxon>Balanomorpha</taxon>
        <taxon>Balanoidea</taxon>
        <taxon>Balanidae</taxon>
        <taxon>Amphibalaninae</taxon>
        <taxon>Amphibalanus</taxon>
    </lineage>
</organism>
<comment type="similarity">
    <text evidence="1">Belongs to the sulfotransferase 1 family.</text>
</comment>
<dbReference type="PANTHER" id="PTHR11783">
    <property type="entry name" value="SULFOTRANSFERASE SULT"/>
    <property type="match status" value="1"/>
</dbReference>
<reference evidence="4 5" key="1">
    <citation type="submission" date="2019-07" db="EMBL/GenBank/DDBJ databases">
        <title>Draft genome assembly of a fouling barnacle, Amphibalanus amphitrite (Darwin, 1854): The first reference genome for Thecostraca.</title>
        <authorList>
            <person name="Kim W."/>
        </authorList>
    </citation>
    <scope>NUCLEOTIDE SEQUENCE [LARGE SCALE GENOMIC DNA]</scope>
    <source>
        <strain evidence="4">SNU_AA5</strain>
        <tissue evidence="4">Soma without cirri and trophi</tissue>
    </source>
</reference>
<dbReference type="InterPro" id="IPR027417">
    <property type="entry name" value="P-loop_NTPase"/>
</dbReference>
<keyword evidence="5" id="KW-1185">Reference proteome</keyword>
<dbReference type="EMBL" id="VIIS01000748">
    <property type="protein sequence ID" value="KAF0305471.1"/>
    <property type="molecule type" value="Genomic_DNA"/>
</dbReference>
<comment type="caution">
    <text evidence="4">The sequence shown here is derived from an EMBL/GenBank/DDBJ whole genome shotgun (WGS) entry which is preliminary data.</text>
</comment>
<evidence type="ECO:0000313" key="5">
    <source>
        <dbReference type="Proteomes" id="UP000440578"/>
    </source>
</evidence>
<evidence type="ECO:0000259" key="3">
    <source>
        <dbReference type="Pfam" id="PF00685"/>
    </source>
</evidence>
<dbReference type="Pfam" id="PF00685">
    <property type="entry name" value="Sulfotransfer_1"/>
    <property type="match status" value="1"/>
</dbReference>
<proteinExistence type="inferred from homology"/>
<accession>A0A6A4WTQ8</accession>
<dbReference type="AlphaFoldDB" id="A0A6A4WTQ8"/>
<dbReference type="Gene3D" id="3.40.50.300">
    <property type="entry name" value="P-loop containing nucleotide triphosphate hydrolases"/>
    <property type="match status" value="1"/>
</dbReference>
<protein>
    <submittedName>
        <fullName evidence="4">Sulfotransferase 1C4</fullName>
    </submittedName>
</protein>
<name>A0A6A4WTQ8_AMPAM</name>
<dbReference type="SUPFAM" id="SSF52540">
    <property type="entry name" value="P-loop containing nucleoside triphosphate hydrolases"/>
    <property type="match status" value="1"/>
</dbReference>
<keyword evidence="2 4" id="KW-0808">Transferase</keyword>